<sequence>MYRYNALIAQNNTRYRKLKIGRNTKLTDEIKDAIIEDYKKK</sequence>
<dbReference type="Proteomes" id="UP000015750">
    <property type="component" value="Unassembled WGS sequence"/>
</dbReference>
<dbReference type="EMBL" id="ATIR01000039">
    <property type="protein sequence ID" value="EPI09090.1"/>
    <property type="molecule type" value="Genomic_DNA"/>
</dbReference>
<dbReference type="AlphaFoldDB" id="A0ABC9TL72"/>
<name>A0ABC9TL72_ENTFL</name>
<proteinExistence type="predicted"/>
<accession>A0ABC9TL72</accession>
<evidence type="ECO:0000313" key="1">
    <source>
        <dbReference type="EMBL" id="EPI09090.1"/>
    </source>
</evidence>
<gene>
    <name evidence="1" type="ORF">D358_01305</name>
</gene>
<comment type="caution">
    <text evidence="1">The sequence shown here is derived from an EMBL/GenBank/DDBJ whole genome shotgun (WGS) entry which is preliminary data.</text>
</comment>
<evidence type="ECO:0000313" key="2">
    <source>
        <dbReference type="Proteomes" id="UP000015750"/>
    </source>
</evidence>
<reference evidence="1 2" key="1">
    <citation type="submission" date="2013-06" db="EMBL/GenBank/DDBJ databases">
        <authorList>
            <person name="Weinstock G."/>
            <person name="Sodergren E."/>
            <person name="Lobos E.A."/>
            <person name="Fulton L."/>
            <person name="Fulton R."/>
            <person name="Courtney L."/>
            <person name="Fronick C."/>
            <person name="O'Laughlin M."/>
            <person name="Godfrey J."/>
            <person name="Wilson R.M."/>
            <person name="Miner T."/>
            <person name="Farmer C."/>
            <person name="Delehaunty K."/>
            <person name="Cordes M."/>
            <person name="Minx P."/>
            <person name="Tomlinson C."/>
            <person name="Chen J."/>
            <person name="Wollam A."/>
            <person name="Pepin K.H."/>
            <person name="Bhonagiri V."/>
            <person name="Zhang X."/>
            <person name="Warren W."/>
            <person name="Mitreva M."/>
            <person name="Mardis E.R."/>
            <person name="Wilson R.K."/>
        </authorList>
    </citation>
    <scope>NUCLEOTIDE SEQUENCE [LARGE SCALE GENOMIC DNA]</scope>
    <source>
        <strain evidence="1 2">RP2S-4</strain>
    </source>
</reference>
<protein>
    <submittedName>
        <fullName evidence="1">Uncharacterized protein</fullName>
    </submittedName>
</protein>
<organism evidence="1 2">
    <name type="scientific">Enterococcus faecalis RP2S-4</name>
    <dbReference type="NCBI Taxonomy" id="1244145"/>
    <lineage>
        <taxon>Bacteria</taxon>
        <taxon>Bacillati</taxon>
        <taxon>Bacillota</taxon>
        <taxon>Bacilli</taxon>
        <taxon>Lactobacillales</taxon>
        <taxon>Enterococcaceae</taxon>
        <taxon>Enterococcus</taxon>
    </lineage>
</organism>